<proteinExistence type="predicted"/>
<evidence type="ECO:0000256" key="1">
    <source>
        <dbReference type="SAM" id="Phobius"/>
    </source>
</evidence>
<dbReference type="EMBL" id="CP043494">
    <property type="protein sequence ID" value="WNG52852.1"/>
    <property type="molecule type" value="Genomic_DNA"/>
</dbReference>
<feature type="transmembrane region" description="Helical" evidence="1">
    <location>
        <begin position="47"/>
        <end position="67"/>
    </location>
</feature>
<feature type="transmembrane region" description="Helical" evidence="1">
    <location>
        <begin position="387"/>
        <end position="409"/>
    </location>
</feature>
<organism evidence="2 3">
    <name type="scientific">Archangium minus</name>
    <dbReference type="NCBI Taxonomy" id="83450"/>
    <lineage>
        <taxon>Bacteria</taxon>
        <taxon>Pseudomonadati</taxon>
        <taxon>Myxococcota</taxon>
        <taxon>Myxococcia</taxon>
        <taxon>Myxococcales</taxon>
        <taxon>Cystobacterineae</taxon>
        <taxon>Archangiaceae</taxon>
        <taxon>Archangium</taxon>
    </lineage>
</organism>
<feature type="transmembrane region" description="Helical" evidence="1">
    <location>
        <begin position="291"/>
        <end position="309"/>
    </location>
</feature>
<sequence>MDTVNAKPSSSLPVPPRGLGTLFFLLLLWLLLPGALAGVLRAALGLPLWVGALVGLAGAAGLTWKGVSHERPWPTHVPLVLLQGLYLATVWGVTWRMLGIPAMEGLVTVGGGDAGNHAALRADFVSHEPGVYQGFILFHTLTYGLEWLFGLDAFTSFRAGFYLVPMVIAVALAAGVESVAGRLWHSGRAQVAAQVVLLVATVAAWRFLLLRWLHYHQADGFYPHLFGLVTLVLAWLAYGLPRSVWGRCGALAVFTVFYRFTYGLNLGDFLFTGGVLLLVEGFRSFGPKYRWGVWFVGLVFLGAAAYAYSRLLPLAQVPGAIVAHSHERALRVQWWTLVGLLVVRFLSPRQDSVERRLIDFAVLFCGASALVQFAYRKAGLPIDYYFLKYGLHAVVLLLCVALFVTSIRMGAVFQKGLVRAWYWDLALAVLVAIGLFEVTRGWGRAYESYESSYRERVRGAPPFQTLDALEDRGATAIIRRVLHDEGKRFGGLLTPSWPRANFSNVALGWVPENWSATGGHWPLFSSGAVREGPGFCVFWEASAGDWEGYQRISDDNHTPLVDVVRKLQARPDKVCQDYAAPWVSSGSRTLCYRCD</sequence>
<feature type="transmembrane region" description="Helical" evidence="1">
    <location>
        <begin position="358"/>
        <end position="375"/>
    </location>
</feature>
<reference evidence="2 3" key="1">
    <citation type="submission" date="2019-08" db="EMBL/GenBank/DDBJ databases">
        <title>Archangium and Cystobacter genomes.</title>
        <authorList>
            <person name="Chen I.-C.K."/>
            <person name="Wielgoss S."/>
        </authorList>
    </citation>
    <scope>NUCLEOTIDE SEQUENCE [LARGE SCALE GENOMIC DNA]</scope>
    <source>
        <strain evidence="2 3">Cbm 6</strain>
    </source>
</reference>
<dbReference type="Proteomes" id="UP001611383">
    <property type="component" value="Chromosome"/>
</dbReference>
<evidence type="ECO:0000313" key="3">
    <source>
        <dbReference type="Proteomes" id="UP001611383"/>
    </source>
</evidence>
<keyword evidence="1" id="KW-0812">Transmembrane</keyword>
<feature type="transmembrane region" description="Helical" evidence="1">
    <location>
        <begin position="329"/>
        <end position="346"/>
    </location>
</feature>
<keyword evidence="3" id="KW-1185">Reference proteome</keyword>
<gene>
    <name evidence="2" type="ORF">F0U60_40370</name>
</gene>
<feature type="transmembrane region" description="Helical" evidence="1">
    <location>
        <begin position="161"/>
        <end position="185"/>
    </location>
</feature>
<evidence type="ECO:0000313" key="2">
    <source>
        <dbReference type="EMBL" id="WNG52852.1"/>
    </source>
</evidence>
<feature type="transmembrane region" description="Helical" evidence="1">
    <location>
        <begin position="79"/>
        <end position="98"/>
    </location>
</feature>
<feature type="transmembrane region" description="Helical" evidence="1">
    <location>
        <begin position="421"/>
        <end position="442"/>
    </location>
</feature>
<keyword evidence="1" id="KW-1133">Transmembrane helix</keyword>
<feature type="transmembrane region" description="Helical" evidence="1">
    <location>
        <begin position="221"/>
        <end position="240"/>
    </location>
</feature>
<keyword evidence="1" id="KW-0472">Membrane</keyword>
<name>A0ABY9XBQ9_9BACT</name>
<feature type="transmembrane region" description="Helical" evidence="1">
    <location>
        <begin position="191"/>
        <end position="209"/>
    </location>
</feature>
<feature type="transmembrane region" description="Helical" evidence="1">
    <location>
        <begin position="260"/>
        <end position="279"/>
    </location>
</feature>
<accession>A0ABY9XBQ9</accession>
<protein>
    <submittedName>
        <fullName evidence="2">Uncharacterized protein</fullName>
    </submittedName>
</protein>